<dbReference type="FunFam" id="2.40.30.10:FF:000004">
    <property type="entry name" value="50S ribosomal protein L3"/>
    <property type="match status" value="1"/>
</dbReference>
<evidence type="ECO:0000256" key="6">
    <source>
        <dbReference type="ARBA" id="ARBA00035243"/>
    </source>
</evidence>
<evidence type="ECO:0000256" key="2">
    <source>
        <dbReference type="ARBA" id="ARBA00022730"/>
    </source>
</evidence>
<sequence length="238" mass="25713">MKGILGRKVEMTQVFTANGKLVPVTVVEVQPNTILQVKTLETNGYVATQLGVFDKRENLVNKPELGQFKKANSVPKRFVKEIRNMEGFEVGSVISASDIFETGQYVDVTGISKGKGFAGAIKRHNYSRGPMAHGSGYHRGIGSMGAIINRIFKSKKMAGHMGHVKRTVQNLEVIAIDNNIMLVKGSIPGPNKGFVTIKANVKGLSNTQAAELLVRNAPVATEAPIEAPVVEEVVSTEE</sequence>
<dbReference type="RefSeq" id="WP_011183020.1">
    <property type="nucleotide sequence ID" value="NZ_CP022510.1"/>
</dbReference>
<dbReference type="InterPro" id="IPR000597">
    <property type="entry name" value="Ribosomal_uL3"/>
</dbReference>
<dbReference type="SUPFAM" id="SSF50447">
    <property type="entry name" value="Translation proteins"/>
    <property type="match status" value="1"/>
</dbReference>
<evidence type="ECO:0000256" key="9">
    <source>
        <dbReference type="RuleBase" id="RU003906"/>
    </source>
</evidence>
<dbReference type="Proteomes" id="UP000232221">
    <property type="component" value="Chromosome"/>
</dbReference>
<keyword evidence="4 7" id="KW-0689">Ribosomal protein</keyword>
<keyword evidence="11" id="KW-1185">Reference proteome</keyword>
<comment type="function">
    <text evidence="7 9">One of the primary rRNA binding proteins, it binds directly near the 3'-end of the 23S rRNA, where it nucleates assembly of the 50S subunit.</text>
</comment>
<gene>
    <name evidence="7 10" type="primary">rplC</name>
    <name evidence="10" type="ORF">MCOLE_v1c01360</name>
</gene>
<dbReference type="InterPro" id="IPR019926">
    <property type="entry name" value="Ribosomal_uL3_CS"/>
</dbReference>
<comment type="similarity">
    <text evidence="1 7 8">Belongs to the universal ribosomal protein uL3 family.</text>
</comment>
<dbReference type="AlphaFoldDB" id="A0A2K8P1N0"/>
<dbReference type="InterPro" id="IPR009000">
    <property type="entry name" value="Transl_B-barrel_sf"/>
</dbReference>
<dbReference type="Pfam" id="PF00297">
    <property type="entry name" value="Ribosomal_L3"/>
    <property type="match status" value="1"/>
</dbReference>
<protein>
    <recommendedName>
        <fullName evidence="6 7">Large ribosomal subunit protein uL3</fullName>
    </recommendedName>
</protein>
<keyword evidence="3 7" id="KW-0694">RNA-binding</keyword>
<evidence type="ECO:0000256" key="7">
    <source>
        <dbReference type="HAMAP-Rule" id="MF_01325"/>
    </source>
</evidence>
<evidence type="ECO:0000256" key="5">
    <source>
        <dbReference type="ARBA" id="ARBA00023274"/>
    </source>
</evidence>
<accession>A0A2K8P1N0</accession>
<dbReference type="GeneID" id="2897682"/>
<evidence type="ECO:0000256" key="4">
    <source>
        <dbReference type="ARBA" id="ARBA00022980"/>
    </source>
</evidence>
<keyword evidence="2 7" id="KW-0699">rRNA-binding</keyword>
<evidence type="ECO:0000256" key="8">
    <source>
        <dbReference type="RuleBase" id="RU003905"/>
    </source>
</evidence>
<dbReference type="KEGG" id="mcol:MCOLE_v1c01360"/>
<reference evidence="10 11" key="1">
    <citation type="submission" date="2017-11" db="EMBL/GenBank/DDBJ databases">
        <title>Genome sequence of Mesoplasma coleopterae BARC 779 (ATCC 49583).</title>
        <authorList>
            <person name="Lo W.-S."/>
            <person name="Kuo C.-H."/>
        </authorList>
    </citation>
    <scope>NUCLEOTIDE SEQUENCE [LARGE SCALE GENOMIC DNA]</scope>
    <source>
        <strain evidence="10 11">BARC 779</strain>
    </source>
</reference>
<evidence type="ECO:0000313" key="11">
    <source>
        <dbReference type="Proteomes" id="UP000232221"/>
    </source>
</evidence>
<dbReference type="GO" id="GO:0003735">
    <property type="term" value="F:structural constituent of ribosome"/>
    <property type="evidence" value="ECO:0007669"/>
    <property type="project" value="UniProtKB-UniRule"/>
</dbReference>
<organism evidence="10 11">
    <name type="scientific">Mesoplasma coleopterae</name>
    <dbReference type="NCBI Taxonomy" id="324078"/>
    <lineage>
        <taxon>Bacteria</taxon>
        <taxon>Bacillati</taxon>
        <taxon>Mycoplasmatota</taxon>
        <taxon>Mollicutes</taxon>
        <taxon>Entomoplasmatales</taxon>
        <taxon>Entomoplasmataceae</taxon>
        <taxon>Mesoplasma</taxon>
    </lineage>
</organism>
<name>A0A2K8P1N0_9MOLU</name>
<dbReference type="SMR" id="A0A2K8P1N0"/>
<evidence type="ECO:0000256" key="3">
    <source>
        <dbReference type="ARBA" id="ARBA00022884"/>
    </source>
</evidence>
<proteinExistence type="inferred from homology"/>
<evidence type="ECO:0000313" key="10">
    <source>
        <dbReference type="EMBL" id="ATZ20651.1"/>
    </source>
</evidence>
<dbReference type="Gene3D" id="3.30.160.810">
    <property type="match status" value="1"/>
</dbReference>
<dbReference type="FunFam" id="3.30.160.810:FF:000001">
    <property type="entry name" value="50S ribosomal protein L3"/>
    <property type="match status" value="1"/>
</dbReference>
<dbReference type="PROSITE" id="PS00474">
    <property type="entry name" value="RIBOSOMAL_L3"/>
    <property type="match status" value="1"/>
</dbReference>
<dbReference type="NCBIfam" id="TIGR03625">
    <property type="entry name" value="L3_bact"/>
    <property type="match status" value="1"/>
</dbReference>
<dbReference type="OrthoDB" id="9806135at2"/>
<dbReference type="InterPro" id="IPR019927">
    <property type="entry name" value="Ribosomal_uL3_bac/org-type"/>
</dbReference>
<comment type="subunit">
    <text evidence="7 9">Part of the 50S ribosomal subunit. Forms a cluster with proteins L14 and L19.</text>
</comment>
<dbReference type="GO" id="GO:0006412">
    <property type="term" value="P:translation"/>
    <property type="evidence" value="ECO:0007669"/>
    <property type="project" value="UniProtKB-UniRule"/>
</dbReference>
<dbReference type="PANTHER" id="PTHR11229">
    <property type="entry name" value="50S RIBOSOMAL PROTEIN L3"/>
    <property type="match status" value="1"/>
</dbReference>
<evidence type="ECO:0000256" key="1">
    <source>
        <dbReference type="ARBA" id="ARBA00006540"/>
    </source>
</evidence>
<keyword evidence="5 7" id="KW-0687">Ribonucleoprotein</keyword>
<dbReference type="PANTHER" id="PTHR11229:SF16">
    <property type="entry name" value="LARGE RIBOSOMAL SUBUNIT PROTEIN UL3C"/>
    <property type="match status" value="1"/>
</dbReference>
<dbReference type="EMBL" id="CP024968">
    <property type="protein sequence ID" value="ATZ20651.1"/>
    <property type="molecule type" value="Genomic_DNA"/>
</dbReference>
<dbReference type="Gene3D" id="2.40.30.10">
    <property type="entry name" value="Translation factors"/>
    <property type="match status" value="1"/>
</dbReference>
<dbReference type="GO" id="GO:0019843">
    <property type="term" value="F:rRNA binding"/>
    <property type="evidence" value="ECO:0007669"/>
    <property type="project" value="UniProtKB-UniRule"/>
</dbReference>
<dbReference type="GO" id="GO:0022625">
    <property type="term" value="C:cytosolic large ribosomal subunit"/>
    <property type="evidence" value="ECO:0007669"/>
    <property type="project" value="TreeGrafter"/>
</dbReference>
<dbReference type="HAMAP" id="MF_01325_B">
    <property type="entry name" value="Ribosomal_uL3_B"/>
    <property type="match status" value="1"/>
</dbReference>